<feature type="signal peptide" evidence="1">
    <location>
        <begin position="1"/>
        <end position="20"/>
    </location>
</feature>
<dbReference type="Pfam" id="PF03168">
    <property type="entry name" value="LEA_2"/>
    <property type="match status" value="1"/>
</dbReference>
<evidence type="ECO:0000256" key="1">
    <source>
        <dbReference type="SAM" id="SignalP"/>
    </source>
</evidence>
<dbReference type="OrthoDB" id="5421820at2"/>
<dbReference type="InterPro" id="IPR013990">
    <property type="entry name" value="WHy-dom"/>
</dbReference>
<dbReference type="EMBL" id="UWPJ01000008">
    <property type="protein sequence ID" value="VCU68756.1"/>
    <property type="molecule type" value="Genomic_DNA"/>
</dbReference>
<dbReference type="GO" id="GO:0009269">
    <property type="term" value="P:response to desiccation"/>
    <property type="evidence" value="ECO:0007669"/>
    <property type="project" value="InterPro"/>
</dbReference>
<dbReference type="Proteomes" id="UP000277294">
    <property type="component" value="Unassembled WGS sequence"/>
</dbReference>
<organism evidence="3 4">
    <name type="scientific">Pigmentiphaga humi</name>
    <dbReference type="NCBI Taxonomy" id="2478468"/>
    <lineage>
        <taxon>Bacteria</taxon>
        <taxon>Pseudomonadati</taxon>
        <taxon>Pseudomonadota</taxon>
        <taxon>Betaproteobacteria</taxon>
        <taxon>Burkholderiales</taxon>
        <taxon>Alcaligenaceae</taxon>
        <taxon>Pigmentiphaga</taxon>
    </lineage>
</organism>
<accession>A0A3P4AZG1</accession>
<keyword evidence="1" id="KW-0732">Signal</keyword>
<protein>
    <submittedName>
        <fullName evidence="3">Late embryogenesis abundant protein</fullName>
    </submittedName>
</protein>
<feature type="domain" description="Water stress and hypersensitive response" evidence="2">
    <location>
        <begin position="28"/>
        <end position="148"/>
    </location>
</feature>
<dbReference type="PROSITE" id="PS51257">
    <property type="entry name" value="PROKAR_LIPOPROTEIN"/>
    <property type="match status" value="1"/>
</dbReference>
<dbReference type="AlphaFoldDB" id="A0A3P4AZG1"/>
<sequence>MHRLALACVCALALSGCAGLAGRDPLGVQVAGIEPLQGQGMELRMLVKLRVQNPNDTPVDYDGVALELDLNGNRFATGVSDARGTVPRFGETVLGVPVSVSALGALRQALGLASGSRLDNIPYTLRGKLSGGVAGTTRFSDKGALSLPGYP</sequence>
<name>A0A3P4AZG1_9BURK</name>
<dbReference type="InterPro" id="IPR004864">
    <property type="entry name" value="LEA_2"/>
</dbReference>
<keyword evidence="4" id="KW-1185">Reference proteome</keyword>
<proteinExistence type="predicted"/>
<evidence type="ECO:0000313" key="4">
    <source>
        <dbReference type="Proteomes" id="UP000277294"/>
    </source>
</evidence>
<dbReference type="SUPFAM" id="SSF117070">
    <property type="entry name" value="LEA14-like"/>
    <property type="match status" value="1"/>
</dbReference>
<gene>
    <name evidence="3" type="ORF">PIGHUM_00814</name>
</gene>
<feature type="chain" id="PRO_5018259622" evidence="1">
    <location>
        <begin position="21"/>
        <end position="151"/>
    </location>
</feature>
<reference evidence="3 4" key="1">
    <citation type="submission" date="2018-10" db="EMBL/GenBank/DDBJ databases">
        <authorList>
            <person name="Criscuolo A."/>
        </authorList>
    </citation>
    <scope>NUCLEOTIDE SEQUENCE [LARGE SCALE GENOMIC DNA]</scope>
    <source>
        <strain evidence="3">DnA1</strain>
    </source>
</reference>
<evidence type="ECO:0000313" key="3">
    <source>
        <dbReference type="EMBL" id="VCU68756.1"/>
    </source>
</evidence>
<evidence type="ECO:0000259" key="2">
    <source>
        <dbReference type="SMART" id="SM00769"/>
    </source>
</evidence>
<dbReference type="Gene3D" id="2.60.40.1820">
    <property type="match status" value="1"/>
</dbReference>
<dbReference type="SMART" id="SM00769">
    <property type="entry name" value="WHy"/>
    <property type="match status" value="1"/>
</dbReference>